<comment type="caution">
    <text evidence="1">The sequence shown here is derived from an EMBL/GenBank/DDBJ whole genome shotgun (WGS) entry which is preliminary data.</text>
</comment>
<dbReference type="RefSeq" id="WP_225939070.1">
    <property type="nucleotide sequence ID" value="NZ_BAAALJ010000002.1"/>
</dbReference>
<protein>
    <submittedName>
        <fullName evidence="1">Uncharacterized protein</fullName>
    </submittedName>
</protein>
<evidence type="ECO:0000313" key="1">
    <source>
        <dbReference type="EMBL" id="MBE1524704.1"/>
    </source>
</evidence>
<organism evidence="1 2">
    <name type="scientific">Nesterenkonia lutea</name>
    <dbReference type="NCBI Taxonomy" id="272919"/>
    <lineage>
        <taxon>Bacteria</taxon>
        <taxon>Bacillati</taxon>
        <taxon>Actinomycetota</taxon>
        <taxon>Actinomycetes</taxon>
        <taxon>Micrococcales</taxon>
        <taxon>Micrococcaceae</taxon>
        <taxon>Nesterenkonia</taxon>
    </lineage>
</organism>
<sequence length="54" mass="5826">MPCSEDGQTYEVVTDYPYAAGQLEIEAEQGTRSVQWAFAVGVTPEENTSVDAAN</sequence>
<keyword evidence="2" id="KW-1185">Reference proteome</keyword>
<dbReference type="EMBL" id="JADBED010000001">
    <property type="protein sequence ID" value="MBE1524704.1"/>
    <property type="molecule type" value="Genomic_DNA"/>
</dbReference>
<dbReference type="Proteomes" id="UP000643525">
    <property type="component" value="Unassembled WGS sequence"/>
</dbReference>
<reference evidence="1 2" key="1">
    <citation type="submission" date="2020-10" db="EMBL/GenBank/DDBJ databases">
        <title>Sequencing the genomes of 1000 actinobacteria strains.</title>
        <authorList>
            <person name="Klenk H.-P."/>
        </authorList>
    </citation>
    <scope>NUCLEOTIDE SEQUENCE [LARGE SCALE GENOMIC DNA]</scope>
    <source>
        <strain evidence="1 2">DSM 15666</strain>
    </source>
</reference>
<name>A0ABR9JFK2_9MICC</name>
<gene>
    <name evidence="1" type="ORF">H4W27_001822</name>
</gene>
<evidence type="ECO:0000313" key="2">
    <source>
        <dbReference type="Proteomes" id="UP000643525"/>
    </source>
</evidence>
<accession>A0ABR9JFK2</accession>
<proteinExistence type="predicted"/>